<name>F8GRN9_CUPNN</name>
<dbReference type="HOGENOM" id="CLU_115309_0_0_4"/>
<dbReference type="EMBL" id="CP002878">
    <property type="protein sequence ID" value="AEI80904.1"/>
    <property type="molecule type" value="Genomic_DNA"/>
</dbReference>
<proteinExistence type="predicted"/>
<accession>F8GRN9</accession>
<dbReference type="KEGG" id="cnc:CNE_2c19510"/>
<dbReference type="InterPro" id="IPR053785">
    <property type="entry name" value="PhaP6-like"/>
</dbReference>
<protein>
    <recommendedName>
        <fullName evidence="3">Phasin domain-containing protein</fullName>
    </recommendedName>
</protein>
<reference evidence="1 2" key="1">
    <citation type="journal article" date="2011" name="J. Bacteriol.">
        <title>Complete genome sequence of the type strain Cupriavidus necator N-1.</title>
        <authorList>
            <person name="Poehlein A."/>
            <person name="Kusian B."/>
            <person name="Friedrich B."/>
            <person name="Daniel R."/>
            <person name="Bowien B."/>
        </authorList>
    </citation>
    <scope>NUCLEOTIDE SEQUENCE [LARGE SCALE GENOMIC DNA]</scope>
    <source>
        <strain evidence="2">ATCC 43291 / DSM 13513 / CCUG 52238 / LMG 8453 / N-1</strain>
    </source>
</reference>
<evidence type="ECO:0008006" key="3">
    <source>
        <dbReference type="Google" id="ProtNLM"/>
    </source>
</evidence>
<gene>
    <name evidence="1" type="ordered locus">CNE_2c19510</name>
</gene>
<sequence length="204" mass="21900">MHLCLEACRPDTPSKSDPDAARLPRICQVSVFIGCRRKTRVPSSVIPQPVLDASATNSSRLFSEMCELLQAAIHVVSIRTTRMAIAGPAPDEQDQREFSLMSIEKGEAASESLLAMGSGWINLTMTLAKDTSDHLWATSAAAATLACSRSTAQWFERQADLLQLAAGFPGNPLKLADLATNLMQEILAPIHGRAMANAKRLGAA</sequence>
<dbReference type="AlphaFoldDB" id="F8GRN9"/>
<organism evidence="1 2">
    <name type="scientific">Cupriavidus necator (strain ATCC 43291 / DSM 13513 / CCUG 52238 / LMG 8453 / N-1)</name>
    <name type="common">Ralstonia eutropha</name>
    <dbReference type="NCBI Taxonomy" id="1042878"/>
    <lineage>
        <taxon>Bacteria</taxon>
        <taxon>Pseudomonadati</taxon>
        <taxon>Pseudomonadota</taxon>
        <taxon>Betaproteobacteria</taxon>
        <taxon>Burkholderiales</taxon>
        <taxon>Burkholderiaceae</taxon>
        <taxon>Cupriavidus</taxon>
    </lineage>
</organism>
<evidence type="ECO:0000313" key="2">
    <source>
        <dbReference type="Proteomes" id="UP000006798"/>
    </source>
</evidence>
<dbReference type="NCBIfam" id="NF045536">
    <property type="entry name" value="phasin_PhaP6"/>
    <property type="match status" value="1"/>
</dbReference>
<dbReference type="Proteomes" id="UP000006798">
    <property type="component" value="Chromosome 2"/>
</dbReference>
<evidence type="ECO:0000313" key="1">
    <source>
        <dbReference type="EMBL" id="AEI80904.1"/>
    </source>
</evidence>